<accession>A0A7X6BQB9</accession>
<protein>
    <submittedName>
        <fullName evidence="2">Uncharacterized protein</fullName>
    </submittedName>
</protein>
<evidence type="ECO:0000313" key="2">
    <source>
        <dbReference type="EMBL" id="NJC42710.1"/>
    </source>
</evidence>
<feature type="region of interest" description="Disordered" evidence="1">
    <location>
        <begin position="133"/>
        <end position="159"/>
    </location>
</feature>
<organism evidence="2 3">
    <name type="scientific">Brevundimonas alba</name>
    <dbReference type="NCBI Taxonomy" id="74314"/>
    <lineage>
        <taxon>Bacteria</taxon>
        <taxon>Pseudomonadati</taxon>
        <taxon>Pseudomonadota</taxon>
        <taxon>Alphaproteobacteria</taxon>
        <taxon>Caulobacterales</taxon>
        <taxon>Caulobacteraceae</taxon>
        <taxon>Brevundimonas</taxon>
    </lineage>
</organism>
<evidence type="ECO:0000256" key="1">
    <source>
        <dbReference type="SAM" id="MobiDB-lite"/>
    </source>
</evidence>
<sequence>MLFQEPPPPHPVVSEILASRIPVPSPIIAFDDVLILDRGDNSRVVPSGLYWVVIAVRGQLPDGERRYFYKTVFVGPGEPVPPVSGLCRIEAHQTEWTGGMISGENDLHRIGHGPSSFEPVPMWSIDRFDCSISSDSPVLPPKGASVWERGGGNLEDQDD</sequence>
<dbReference type="RefSeq" id="WP_168049099.1">
    <property type="nucleotide sequence ID" value="NZ_JAATJM010000002.1"/>
</dbReference>
<proteinExistence type="predicted"/>
<evidence type="ECO:0000313" key="3">
    <source>
        <dbReference type="Proteomes" id="UP000587415"/>
    </source>
</evidence>
<keyword evidence="3" id="KW-1185">Reference proteome</keyword>
<dbReference type="EMBL" id="JAATJM010000002">
    <property type="protein sequence ID" value="NJC42710.1"/>
    <property type="molecule type" value="Genomic_DNA"/>
</dbReference>
<gene>
    <name evidence="2" type="ORF">GGQ87_003005</name>
</gene>
<name>A0A7X6BQB9_9CAUL</name>
<comment type="caution">
    <text evidence="2">The sequence shown here is derived from an EMBL/GenBank/DDBJ whole genome shotgun (WGS) entry which is preliminary data.</text>
</comment>
<dbReference type="Proteomes" id="UP000587415">
    <property type="component" value="Unassembled WGS sequence"/>
</dbReference>
<reference evidence="2 3" key="1">
    <citation type="submission" date="2020-03" db="EMBL/GenBank/DDBJ databases">
        <title>Genomic Encyclopedia of Type Strains, Phase IV (KMG-IV): sequencing the most valuable type-strain genomes for metagenomic binning, comparative biology and taxonomic classification.</title>
        <authorList>
            <person name="Goeker M."/>
        </authorList>
    </citation>
    <scope>NUCLEOTIDE SEQUENCE [LARGE SCALE GENOMIC DNA]</scope>
    <source>
        <strain evidence="2 3">DSM 4736</strain>
    </source>
</reference>
<dbReference type="AlphaFoldDB" id="A0A7X6BQB9"/>